<name>A0A2M7IDS2_9BACT</name>
<dbReference type="Pfam" id="PF01250">
    <property type="entry name" value="Ribosomal_S6"/>
    <property type="match status" value="1"/>
</dbReference>
<dbReference type="InterPro" id="IPR035980">
    <property type="entry name" value="Ribosomal_bS6_sf"/>
</dbReference>
<comment type="caution">
    <text evidence="4">The sequence shown here is derived from an EMBL/GenBank/DDBJ whole genome shotgun (WGS) entry which is preliminary data.</text>
</comment>
<proteinExistence type="inferred from homology"/>
<comment type="function">
    <text evidence="3">Binds together with bS18 to 16S ribosomal RNA.</text>
</comment>
<dbReference type="EMBL" id="PFGW01000032">
    <property type="protein sequence ID" value="PIW74651.1"/>
    <property type="molecule type" value="Genomic_DNA"/>
</dbReference>
<keyword evidence="3" id="KW-0694">RNA-binding</keyword>
<evidence type="ECO:0000313" key="5">
    <source>
        <dbReference type="Proteomes" id="UP000231673"/>
    </source>
</evidence>
<evidence type="ECO:0000256" key="1">
    <source>
        <dbReference type="ARBA" id="ARBA00009512"/>
    </source>
</evidence>
<dbReference type="GO" id="GO:0019843">
    <property type="term" value="F:rRNA binding"/>
    <property type="evidence" value="ECO:0007669"/>
    <property type="project" value="UniProtKB-UniRule"/>
</dbReference>
<protein>
    <recommendedName>
        <fullName evidence="2 3">Small ribosomal subunit protein bS6</fullName>
    </recommendedName>
</protein>
<dbReference type="SUPFAM" id="SSF54995">
    <property type="entry name" value="Ribosomal protein S6"/>
    <property type="match status" value="1"/>
</dbReference>
<evidence type="ECO:0000256" key="2">
    <source>
        <dbReference type="ARBA" id="ARBA00035294"/>
    </source>
</evidence>
<dbReference type="GO" id="GO:1990904">
    <property type="term" value="C:ribonucleoprotein complex"/>
    <property type="evidence" value="ECO:0007669"/>
    <property type="project" value="UniProtKB-KW"/>
</dbReference>
<keyword evidence="3" id="KW-0699">rRNA-binding</keyword>
<comment type="similarity">
    <text evidence="1 3">Belongs to the bacterial ribosomal protein bS6 family.</text>
</comment>
<keyword evidence="3" id="KW-0689">Ribosomal protein</keyword>
<dbReference type="GO" id="GO:0003735">
    <property type="term" value="F:structural constituent of ribosome"/>
    <property type="evidence" value="ECO:0007669"/>
    <property type="project" value="InterPro"/>
</dbReference>
<dbReference type="GO" id="GO:0006412">
    <property type="term" value="P:translation"/>
    <property type="evidence" value="ECO:0007669"/>
    <property type="project" value="UniProtKB-UniRule"/>
</dbReference>
<dbReference type="Proteomes" id="UP000231673">
    <property type="component" value="Unassembled WGS sequence"/>
</dbReference>
<evidence type="ECO:0000256" key="3">
    <source>
        <dbReference type="HAMAP-Rule" id="MF_00360"/>
    </source>
</evidence>
<sequence>MPMSETKRYRLKLIFSPLSEKDKVREVIDGLKKKIAAGNGVMEQENPSLESERKKTRFFYPIKKYLEGYYQTVAFSVSPDIINELEKHLRLQNNLLRFMLTVKKAEKAKPAMSGLDLKMIDKIEPIKETARQPIPEKEFPGGKKPSVKKEKVKIEELDKKLKEILGE</sequence>
<organism evidence="4 5">
    <name type="scientific">Candidatus Portnoybacteria bacterium CG_4_8_14_3_um_filter_44_15</name>
    <dbReference type="NCBI Taxonomy" id="1974803"/>
    <lineage>
        <taxon>Bacteria</taxon>
        <taxon>Candidatus Portnoyibacteriota</taxon>
    </lineage>
</organism>
<reference evidence="5" key="1">
    <citation type="submission" date="2017-09" db="EMBL/GenBank/DDBJ databases">
        <title>Depth-based differentiation of microbial function through sediment-hosted aquifers and enrichment of novel symbionts in the deep terrestrial subsurface.</title>
        <authorList>
            <person name="Probst A.J."/>
            <person name="Ladd B."/>
            <person name="Jarett J.K."/>
            <person name="Geller-Mcgrath D.E."/>
            <person name="Sieber C.M.K."/>
            <person name="Emerson J.B."/>
            <person name="Anantharaman K."/>
            <person name="Thomas B.C."/>
            <person name="Malmstrom R."/>
            <person name="Stieglmeier M."/>
            <person name="Klingl A."/>
            <person name="Woyke T."/>
            <person name="Ryan C.M."/>
            <person name="Banfield J.F."/>
        </authorList>
    </citation>
    <scope>NUCLEOTIDE SEQUENCE [LARGE SCALE GENOMIC DNA]</scope>
</reference>
<gene>
    <name evidence="3" type="primary">rpsF</name>
    <name evidence="4" type="ORF">CO003_01560</name>
</gene>
<accession>A0A2M7IDS2</accession>
<dbReference type="Gene3D" id="3.30.70.60">
    <property type="match status" value="1"/>
</dbReference>
<dbReference type="InterPro" id="IPR000529">
    <property type="entry name" value="Ribosomal_bS6"/>
</dbReference>
<dbReference type="InterPro" id="IPR014717">
    <property type="entry name" value="Transl_elong_EF1B/ribsomal_bS6"/>
</dbReference>
<dbReference type="CDD" id="cd00473">
    <property type="entry name" value="bS6"/>
    <property type="match status" value="1"/>
</dbReference>
<dbReference type="HAMAP" id="MF_00360">
    <property type="entry name" value="Ribosomal_bS6"/>
    <property type="match status" value="1"/>
</dbReference>
<keyword evidence="3" id="KW-0687">Ribonucleoprotein</keyword>
<evidence type="ECO:0000313" key="4">
    <source>
        <dbReference type="EMBL" id="PIW74651.1"/>
    </source>
</evidence>
<dbReference type="GO" id="GO:0005840">
    <property type="term" value="C:ribosome"/>
    <property type="evidence" value="ECO:0007669"/>
    <property type="project" value="UniProtKB-KW"/>
</dbReference>
<dbReference type="InterPro" id="IPR020814">
    <property type="entry name" value="Ribosomal_S6_plastid/chlpt"/>
</dbReference>
<dbReference type="AlphaFoldDB" id="A0A2M7IDS2"/>